<dbReference type="EMBL" id="CM004401">
    <property type="protein sequence ID" value="KAG8637018.1"/>
    <property type="molecule type" value="Genomic_DNA"/>
</dbReference>
<comment type="caution">
    <text evidence="1">The sequence shown here is derived from an EMBL/GenBank/DDBJ whole genome shotgun (WGS) entry which is preliminary data.</text>
</comment>
<protein>
    <submittedName>
        <fullName evidence="1">Uncharacterized protein</fullName>
    </submittedName>
</protein>
<evidence type="ECO:0000313" key="1">
    <source>
        <dbReference type="EMBL" id="KAG8637018.1"/>
    </source>
</evidence>
<accession>A0ACB7G9S9</accession>
<evidence type="ECO:0000313" key="2">
    <source>
        <dbReference type="Proteomes" id="UP000091857"/>
    </source>
</evidence>
<organism evidence="1 2">
    <name type="scientific">Manihot esculenta</name>
    <name type="common">Cassava</name>
    <name type="synonym">Jatropha manihot</name>
    <dbReference type="NCBI Taxonomy" id="3983"/>
    <lineage>
        <taxon>Eukaryota</taxon>
        <taxon>Viridiplantae</taxon>
        <taxon>Streptophyta</taxon>
        <taxon>Embryophyta</taxon>
        <taxon>Tracheophyta</taxon>
        <taxon>Spermatophyta</taxon>
        <taxon>Magnoliopsida</taxon>
        <taxon>eudicotyledons</taxon>
        <taxon>Gunneridae</taxon>
        <taxon>Pentapetalae</taxon>
        <taxon>rosids</taxon>
        <taxon>fabids</taxon>
        <taxon>Malpighiales</taxon>
        <taxon>Euphorbiaceae</taxon>
        <taxon>Crotonoideae</taxon>
        <taxon>Manihoteae</taxon>
        <taxon>Manihot</taxon>
    </lineage>
</organism>
<dbReference type="Proteomes" id="UP000091857">
    <property type="component" value="Chromosome 15"/>
</dbReference>
<reference evidence="2" key="1">
    <citation type="journal article" date="2016" name="Nat. Biotechnol.">
        <title>Sequencing wild and cultivated cassava and related species reveals extensive interspecific hybridization and genetic diversity.</title>
        <authorList>
            <person name="Bredeson J.V."/>
            <person name="Lyons J.B."/>
            <person name="Prochnik S.E."/>
            <person name="Wu G.A."/>
            <person name="Ha C.M."/>
            <person name="Edsinger-Gonzales E."/>
            <person name="Grimwood J."/>
            <person name="Schmutz J."/>
            <person name="Rabbi I.Y."/>
            <person name="Egesi C."/>
            <person name="Nauluvula P."/>
            <person name="Lebot V."/>
            <person name="Ndunguru J."/>
            <person name="Mkamilo G."/>
            <person name="Bart R.S."/>
            <person name="Setter T.L."/>
            <person name="Gleadow R.M."/>
            <person name="Kulakow P."/>
            <person name="Ferguson M.E."/>
            <person name="Rounsley S."/>
            <person name="Rokhsar D.S."/>
        </authorList>
    </citation>
    <scope>NUCLEOTIDE SEQUENCE [LARGE SCALE GENOMIC DNA]</scope>
    <source>
        <strain evidence="2">cv. AM560-2</strain>
    </source>
</reference>
<name>A0ACB7G9S9_MANES</name>
<proteinExistence type="predicted"/>
<gene>
    <name evidence="1" type="ORF">MANES_15G071150v8</name>
</gene>
<keyword evidence="2" id="KW-1185">Reference proteome</keyword>
<sequence length="74" mass="8423">MNEGKDCILSKSGEKEKNERRKRRMPSCSVASEFVDDPVVWVVVTSITRTRQKRSTCWTTFHGSIVSRNGFGSK</sequence>